<protein>
    <submittedName>
        <fullName evidence="1">Uncharacterized protein</fullName>
    </submittedName>
</protein>
<name>A0A813EKX1_POLGL</name>
<organism evidence="1 2">
    <name type="scientific">Polarella glacialis</name>
    <name type="common">Dinoflagellate</name>
    <dbReference type="NCBI Taxonomy" id="89957"/>
    <lineage>
        <taxon>Eukaryota</taxon>
        <taxon>Sar</taxon>
        <taxon>Alveolata</taxon>
        <taxon>Dinophyceae</taxon>
        <taxon>Suessiales</taxon>
        <taxon>Suessiaceae</taxon>
        <taxon>Polarella</taxon>
    </lineage>
</organism>
<sequence length="122" mass="13699">MKKVWRIARAIAGKHLGPKKRQNGIATGFVPPVEDWAQHLAQPGPQGGCLAELIGRTDEAEIDVPMYCLSLDEEREQPNNFSLPQDFEVQEIQKVVTAMRDISNLIEKYLDGARLEKPGYLL</sequence>
<dbReference type="EMBL" id="CAJNNV010013285">
    <property type="protein sequence ID" value="CAE8601552.1"/>
    <property type="molecule type" value="Genomic_DNA"/>
</dbReference>
<dbReference type="Proteomes" id="UP000654075">
    <property type="component" value="Unassembled WGS sequence"/>
</dbReference>
<keyword evidence="2" id="KW-1185">Reference proteome</keyword>
<accession>A0A813EKX1</accession>
<evidence type="ECO:0000313" key="1">
    <source>
        <dbReference type="EMBL" id="CAE8601552.1"/>
    </source>
</evidence>
<reference evidence="1" key="1">
    <citation type="submission" date="2021-02" db="EMBL/GenBank/DDBJ databases">
        <authorList>
            <person name="Dougan E. K."/>
            <person name="Rhodes N."/>
            <person name="Thang M."/>
            <person name="Chan C."/>
        </authorList>
    </citation>
    <scope>NUCLEOTIDE SEQUENCE</scope>
</reference>
<comment type="caution">
    <text evidence="1">The sequence shown here is derived from an EMBL/GenBank/DDBJ whole genome shotgun (WGS) entry which is preliminary data.</text>
</comment>
<gene>
    <name evidence="1" type="ORF">PGLA1383_LOCUS19853</name>
</gene>
<dbReference type="AlphaFoldDB" id="A0A813EKX1"/>
<proteinExistence type="predicted"/>
<evidence type="ECO:0000313" key="2">
    <source>
        <dbReference type="Proteomes" id="UP000654075"/>
    </source>
</evidence>